<gene>
    <name evidence="1" type="ORF">KME28_00075</name>
</gene>
<evidence type="ECO:0000313" key="1">
    <source>
        <dbReference type="EMBL" id="MBW4430195.1"/>
    </source>
</evidence>
<dbReference type="EMBL" id="JAHHHW010000001">
    <property type="protein sequence ID" value="MBW4430195.1"/>
    <property type="molecule type" value="Genomic_DNA"/>
</dbReference>
<dbReference type="Proteomes" id="UP000813215">
    <property type="component" value="Unassembled WGS sequence"/>
</dbReference>
<reference evidence="1" key="2">
    <citation type="journal article" date="2022" name="Microbiol. Resour. Announc.">
        <title>Metagenome Sequencing to Explore Phylogenomics of Terrestrial Cyanobacteria.</title>
        <authorList>
            <person name="Ward R.D."/>
            <person name="Stajich J.E."/>
            <person name="Johansen J.R."/>
            <person name="Huntemann M."/>
            <person name="Clum A."/>
            <person name="Foster B."/>
            <person name="Foster B."/>
            <person name="Roux S."/>
            <person name="Palaniappan K."/>
            <person name="Varghese N."/>
            <person name="Mukherjee S."/>
            <person name="Reddy T.B.K."/>
            <person name="Daum C."/>
            <person name="Copeland A."/>
            <person name="Chen I.A."/>
            <person name="Ivanova N.N."/>
            <person name="Kyrpides N.C."/>
            <person name="Shapiro N."/>
            <person name="Eloe-Fadrosh E.A."/>
            <person name="Pietrasiak N."/>
        </authorList>
    </citation>
    <scope>NUCLEOTIDE SEQUENCE</scope>
    <source>
        <strain evidence="1">HA4357-MV3</strain>
    </source>
</reference>
<reference evidence="1" key="1">
    <citation type="submission" date="2021-05" db="EMBL/GenBank/DDBJ databases">
        <authorList>
            <person name="Pietrasiak N."/>
            <person name="Ward R."/>
            <person name="Stajich J.E."/>
            <person name="Kurbessoian T."/>
        </authorList>
    </citation>
    <scope>NUCLEOTIDE SEQUENCE</scope>
    <source>
        <strain evidence="1">HA4357-MV3</strain>
    </source>
</reference>
<organism evidence="1 2">
    <name type="scientific">Pelatocladus maniniholoensis HA4357-MV3</name>
    <dbReference type="NCBI Taxonomy" id="1117104"/>
    <lineage>
        <taxon>Bacteria</taxon>
        <taxon>Bacillati</taxon>
        <taxon>Cyanobacteriota</taxon>
        <taxon>Cyanophyceae</taxon>
        <taxon>Nostocales</taxon>
        <taxon>Nostocaceae</taxon>
        <taxon>Pelatocladus</taxon>
    </lineage>
</organism>
<dbReference type="AlphaFoldDB" id="A0A9E3H242"/>
<accession>A0A9E3H242</accession>
<comment type="caution">
    <text evidence="1">The sequence shown here is derived from an EMBL/GenBank/DDBJ whole genome shotgun (WGS) entry which is preliminary data.</text>
</comment>
<proteinExistence type="predicted"/>
<name>A0A9E3H242_9NOST</name>
<sequence length="331" mass="37299">MSYEFHTLYSTGTAFNCDVTKSGEDKYMGRLYILATEDPELLKLGIEKEWFLAHESGDFFICGHINIEGQWSLSSYKSLEPSLAYTTQSEIFDCVFSPEYVSAILQLRHDQALNLSESVVFKSESFGDDNNFSDGSQPVKIDTSLLHDFSTSIPNLNVLRDLLLRSSLEELQEANLQQNETTSFEEVESAIPIMPLEVLISVGEETTNLEKTEVLEIQEALIDRIIDEYSEDISEFILPPFGKVTIHVEEDYFVLCSSEDGHTILAATLDGSVLDELKDTDALKFNDILHSKEVEVSRYFENSLEKQIETIVTVETHNAAVEQQKGIDYGA</sequence>
<protein>
    <submittedName>
        <fullName evidence="1">Uncharacterized protein</fullName>
    </submittedName>
</protein>
<evidence type="ECO:0000313" key="2">
    <source>
        <dbReference type="Proteomes" id="UP000813215"/>
    </source>
</evidence>